<dbReference type="Proteomes" id="UP001230649">
    <property type="component" value="Unassembled WGS sequence"/>
</dbReference>
<dbReference type="EMBL" id="JASBWS010000122">
    <property type="protein sequence ID" value="KAJ9095556.1"/>
    <property type="molecule type" value="Genomic_DNA"/>
</dbReference>
<reference evidence="1" key="1">
    <citation type="submission" date="2023-04" db="EMBL/GenBank/DDBJ databases">
        <title>Draft Genome sequencing of Naganishia species isolated from polar environments using Oxford Nanopore Technology.</title>
        <authorList>
            <person name="Leo P."/>
            <person name="Venkateswaran K."/>
        </authorList>
    </citation>
    <scope>NUCLEOTIDE SEQUENCE</scope>
    <source>
        <strain evidence="1">MNA-CCFEE 5262</strain>
    </source>
</reference>
<accession>A0ACC2V915</accession>
<gene>
    <name evidence="1" type="ORF">QFC20_006603</name>
</gene>
<proteinExistence type="predicted"/>
<protein>
    <submittedName>
        <fullName evidence="1">Uncharacterized protein</fullName>
    </submittedName>
</protein>
<keyword evidence="2" id="KW-1185">Reference proteome</keyword>
<name>A0ACC2V915_9TREE</name>
<sequence>MSAPKLSRYTTPLLPGQFSTETYFSSQPPPADLQARLRPVREFVRKWQAVEGKRVVVVTSGGTTVPLEANTVRFLDNFSAGTRGSTSAEYFLSHPQQYVVIFMHRQHSLRPYSRHYSHSLNPFLDLLTCPSEDSLAADEEGPITVRPERTTQLLPVLKAYHESHHGPNPTICALEFVTVNDYLWLLKELAEIVKPLGKRAMFYLAAAVSDFFLPQDRVAEHKIQSTKGNLTLEMDQVPKVLRPLVQEWIPEAFIVSFKHLQRYGHQVVVGNDLHKRKHEVVLVEHDAEGAGQGFKETWLKLVDLQDARRREGAGKDAVEGVEIEEMIVRQLVRRHDAWLSRSA</sequence>
<evidence type="ECO:0000313" key="2">
    <source>
        <dbReference type="Proteomes" id="UP001230649"/>
    </source>
</evidence>
<comment type="caution">
    <text evidence="1">The sequence shown here is derived from an EMBL/GenBank/DDBJ whole genome shotgun (WGS) entry which is preliminary data.</text>
</comment>
<evidence type="ECO:0000313" key="1">
    <source>
        <dbReference type="EMBL" id="KAJ9095556.1"/>
    </source>
</evidence>
<organism evidence="1 2">
    <name type="scientific">Naganishia adeliensis</name>
    <dbReference type="NCBI Taxonomy" id="92952"/>
    <lineage>
        <taxon>Eukaryota</taxon>
        <taxon>Fungi</taxon>
        <taxon>Dikarya</taxon>
        <taxon>Basidiomycota</taxon>
        <taxon>Agaricomycotina</taxon>
        <taxon>Tremellomycetes</taxon>
        <taxon>Filobasidiales</taxon>
        <taxon>Filobasidiaceae</taxon>
        <taxon>Naganishia</taxon>
    </lineage>
</organism>